<evidence type="ECO:0000313" key="11">
    <source>
        <dbReference type="Proteomes" id="UP000002593"/>
    </source>
</evidence>
<name>A2BJV3_HYPBU</name>
<proteinExistence type="inferred from homology"/>
<evidence type="ECO:0000256" key="5">
    <source>
        <dbReference type="ARBA" id="ARBA00022777"/>
    </source>
</evidence>
<dbReference type="Proteomes" id="UP000002593">
    <property type="component" value="Chromosome"/>
</dbReference>
<evidence type="ECO:0000256" key="2">
    <source>
        <dbReference type="ARBA" id="ARBA00022679"/>
    </source>
</evidence>
<gene>
    <name evidence="8" type="primary">tmk</name>
    <name evidence="10" type="ordered locus">Hbut_0397</name>
</gene>
<keyword evidence="2 8" id="KW-0808">Transferase</keyword>
<dbReference type="CDD" id="cd01672">
    <property type="entry name" value="TMPK"/>
    <property type="match status" value="1"/>
</dbReference>
<dbReference type="EnsemblBacteria" id="ABM80264">
    <property type="protein sequence ID" value="ABM80264"/>
    <property type="gene ID" value="Hbut_0397"/>
</dbReference>
<keyword evidence="5 8" id="KW-0418">Kinase</keyword>
<dbReference type="HAMAP" id="MF_00165">
    <property type="entry name" value="Thymidylate_kinase"/>
    <property type="match status" value="1"/>
</dbReference>
<dbReference type="eggNOG" id="arCOG01891">
    <property type="taxonomic scope" value="Archaea"/>
</dbReference>
<dbReference type="AlphaFoldDB" id="A2BJV3"/>
<dbReference type="GO" id="GO:0006227">
    <property type="term" value="P:dUDP biosynthetic process"/>
    <property type="evidence" value="ECO:0007669"/>
    <property type="project" value="TreeGrafter"/>
</dbReference>
<comment type="similarity">
    <text evidence="1 8">Belongs to the thymidylate kinase family.</text>
</comment>
<evidence type="ECO:0000256" key="3">
    <source>
        <dbReference type="ARBA" id="ARBA00022727"/>
    </source>
</evidence>
<dbReference type="GO" id="GO:0005524">
    <property type="term" value="F:ATP binding"/>
    <property type="evidence" value="ECO:0007669"/>
    <property type="project" value="UniProtKB-UniRule"/>
</dbReference>
<dbReference type="SUPFAM" id="SSF52540">
    <property type="entry name" value="P-loop containing nucleoside triphosphate hydrolases"/>
    <property type="match status" value="1"/>
</dbReference>
<dbReference type="InterPro" id="IPR018095">
    <property type="entry name" value="Thymidylate_kin_CS"/>
</dbReference>
<dbReference type="InterPro" id="IPR039430">
    <property type="entry name" value="Thymidylate_kin-like_dom"/>
</dbReference>
<evidence type="ECO:0000256" key="6">
    <source>
        <dbReference type="ARBA" id="ARBA00022840"/>
    </source>
</evidence>
<reference evidence="10 11" key="1">
    <citation type="journal article" date="2007" name="Archaea">
        <title>The genome of Hyperthermus butylicus: a sulfur-reducing, peptide fermenting, neutrophilic Crenarchaeote growing up to 108 degrees C.</title>
        <authorList>
            <person name="Brugger K."/>
            <person name="Chen L."/>
            <person name="Stark M."/>
            <person name="Zibat A."/>
            <person name="Redder P."/>
            <person name="Ruepp A."/>
            <person name="Awayez M."/>
            <person name="She Q."/>
            <person name="Garrett R.A."/>
            <person name="Klenk H.P."/>
        </authorList>
    </citation>
    <scope>NUCLEOTIDE SEQUENCE [LARGE SCALE GENOMIC DNA]</scope>
    <source>
        <strain evidence="11">DSM 5456 / JCM 9403 / PLM1-5</strain>
    </source>
</reference>
<organism evidence="10 11">
    <name type="scientific">Hyperthermus butylicus (strain DSM 5456 / JCM 9403 / PLM1-5)</name>
    <dbReference type="NCBI Taxonomy" id="415426"/>
    <lineage>
        <taxon>Archaea</taxon>
        <taxon>Thermoproteota</taxon>
        <taxon>Thermoprotei</taxon>
        <taxon>Desulfurococcales</taxon>
        <taxon>Pyrodictiaceae</taxon>
        <taxon>Hyperthermus</taxon>
    </lineage>
</organism>
<comment type="catalytic activity">
    <reaction evidence="7 8">
        <text>dTMP + ATP = dTDP + ADP</text>
        <dbReference type="Rhea" id="RHEA:13517"/>
        <dbReference type="ChEBI" id="CHEBI:30616"/>
        <dbReference type="ChEBI" id="CHEBI:58369"/>
        <dbReference type="ChEBI" id="CHEBI:63528"/>
        <dbReference type="ChEBI" id="CHEBI:456216"/>
        <dbReference type="EC" id="2.7.4.9"/>
    </reaction>
</comment>
<dbReference type="InterPro" id="IPR018094">
    <property type="entry name" value="Thymidylate_kinase"/>
</dbReference>
<dbReference type="OrthoDB" id="43083at2157"/>
<keyword evidence="11" id="KW-1185">Reference proteome</keyword>
<dbReference type="GO" id="GO:0005737">
    <property type="term" value="C:cytoplasm"/>
    <property type="evidence" value="ECO:0007669"/>
    <property type="project" value="TreeGrafter"/>
</dbReference>
<dbReference type="HOGENOM" id="CLU_049131_0_2_2"/>
<dbReference type="PROSITE" id="PS01331">
    <property type="entry name" value="THYMIDYLATE_KINASE"/>
    <property type="match status" value="1"/>
</dbReference>
<evidence type="ECO:0000259" key="9">
    <source>
        <dbReference type="Pfam" id="PF02223"/>
    </source>
</evidence>
<dbReference type="Gene3D" id="3.40.50.300">
    <property type="entry name" value="P-loop containing nucleotide triphosphate hydrolases"/>
    <property type="match status" value="1"/>
</dbReference>
<dbReference type="Pfam" id="PF02223">
    <property type="entry name" value="Thymidylate_kin"/>
    <property type="match status" value="1"/>
</dbReference>
<evidence type="ECO:0000256" key="7">
    <source>
        <dbReference type="ARBA" id="ARBA00048743"/>
    </source>
</evidence>
<dbReference type="PANTHER" id="PTHR10344:SF4">
    <property type="entry name" value="UMP-CMP KINASE 2, MITOCHONDRIAL"/>
    <property type="match status" value="1"/>
</dbReference>
<dbReference type="InterPro" id="IPR027417">
    <property type="entry name" value="P-loop_NTPase"/>
</dbReference>
<evidence type="ECO:0000256" key="4">
    <source>
        <dbReference type="ARBA" id="ARBA00022741"/>
    </source>
</evidence>
<dbReference type="KEGG" id="hbu:Hbut_0397"/>
<dbReference type="EMBL" id="CP000493">
    <property type="protein sequence ID" value="ABM80264.1"/>
    <property type="molecule type" value="Genomic_DNA"/>
</dbReference>
<dbReference type="PANTHER" id="PTHR10344">
    <property type="entry name" value="THYMIDYLATE KINASE"/>
    <property type="match status" value="1"/>
</dbReference>
<evidence type="ECO:0000256" key="1">
    <source>
        <dbReference type="ARBA" id="ARBA00009776"/>
    </source>
</evidence>
<keyword evidence="3 8" id="KW-0545">Nucleotide biosynthesis</keyword>
<feature type="domain" description="Thymidylate kinase-like" evidence="9">
    <location>
        <begin position="9"/>
        <end position="172"/>
    </location>
</feature>
<dbReference type="GeneID" id="4782521"/>
<evidence type="ECO:0000313" key="10">
    <source>
        <dbReference type="EMBL" id="ABM80264.1"/>
    </source>
</evidence>
<dbReference type="NCBIfam" id="TIGR00041">
    <property type="entry name" value="DTMP_kinase"/>
    <property type="match status" value="1"/>
</dbReference>
<dbReference type="GO" id="GO:0006233">
    <property type="term" value="P:dTDP biosynthetic process"/>
    <property type="evidence" value="ECO:0007669"/>
    <property type="project" value="InterPro"/>
</dbReference>
<dbReference type="RefSeq" id="WP_011821582.1">
    <property type="nucleotide sequence ID" value="NC_008818.1"/>
</dbReference>
<dbReference type="EC" id="2.7.4.9" evidence="8"/>
<accession>A2BJV3</accession>
<dbReference type="GO" id="GO:0006235">
    <property type="term" value="P:dTTP biosynthetic process"/>
    <property type="evidence" value="ECO:0007669"/>
    <property type="project" value="UniProtKB-UniRule"/>
</dbReference>
<protein>
    <recommendedName>
        <fullName evidence="8">Probable thymidylate kinase</fullName>
        <ecNumber evidence="8">2.7.4.9</ecNumber>
    </recommendedName>
    <alternativeName>
        <fullName evidence="8">dTMP kinase</fullName>
    </alternativeName>
</protein>
<sequence>MARPVYVVFEGIDGAGTTTHARLLAEKLRLLGYCVELVEEPSKDVVGGVIRHMLRHGPFHQDVLALLFAADRLLLQRSLEERLQGRSCIVVSDRSWISSLAYQTCELFPYAVDADWVYIVNKYAWRPDILVYIDVEPLIAFRRLASRGRVRELPETLAALRALRESYRHVIQRVSRVVPVVLWVEGSRNGVEKPIDKLSREIAVRVLAAIKYSEHRGALDSDE</sequence>
<evidence type="ECO:0000256" key="8">
    <source>
        <dbReference type="HAMAP-Rule" id="MF_00165"/>
    </source>
</evidence>
<comment type="caution">
    <text evidence="8">Lacks conserved residue(s) required for the propagation of feature annotation.</text>
</comment>
<dbReference type="STRING" id="415426.Hbut_0397"/>
<dbReference type="GO" id="GO:0004798">
    <property type="term" value="F:dTMP kinase activity"/>
    <property type="evidence" value="ECO:0007669"/>
    <property type="project" value="UniProtKB-UniRule"/>
</dbReference>
<keyword evidence="6 8" id="KW-0067">ATP-binding</keyword>
<keyword evidence="4 8" id="KW-0547">Nucleotide-binding</keyword>